<keyword evidence="2" id="KW-0472">Membrane</keyword>
<proteinExistence type="predicted"/>
<evidence type="ECO:0000256" key="1">
    <source>
        <dbReference type="SAM" id="MobiDB-lite"/>
    </source>
</evidence>
<protein>
    <recommendedName>
        <fullName evidence="5">DUF883 domain-containing protein</fullName>
    </recommendedName>
</protein>
<evidence type="ECO:0008006" key="5">
    <source>
        <dbReference type="Google" id="ProtNLM"/>
    </source>
</evidence>
<comment type="caution">
    <text evidence="3">The sequence shown here is derived from an EMBL/GenBank/DDBJ whole genome shotgun (WGS) entry which is preliminary data.</text>
</comment>
<dbReference type="EMBL" id="QFPN01000004">
    <property type="protein sequence ID" value="PZQ15772.1"/>
    <property type="molecule type" value="Genomic_DNA"/>
</dbReference>
<gene>
    <name evidence="3" type="ORF">DI565_07960</name>
</gene>
<dbReference type="Proteomes" id="UP000249577">
    <property type="component" value="Unassembled WGS sequence"/>
</dbReference>
<feature type="transmembrane region" description="Helical" evidence="2">
    <location>
        <begin position="81"/>
        <end position="98"/>
    </location>
</feature>
<organism evidence="3 4">
    <name type="scientific">Ancylobacter novellus</name>
    <name type="common">Thiobacillus novellus</name>
    <dbReference type="NCBI Taxonomy" id="921"/>
    <lineage>
        <taxon>Bacteria</taxon>
        <taxon>Pseudomonadati</taxon>
        <taxon>Pseudomonadota</taxon>
        <taxon>Alphaproteobacteria</taxon>
        <taxon>Hyphomicrobiales</taxon>
        <taxon>Xanthobacteraceae</taxon>
        <taxon>Ancylobacter</taxon>
    </lineage>
</organism>
<evidence type="ECO:0000313" key="3">
    <source>
        <dbReference type="EMBL" id="PZQ15772.1"/>
    </source>
</evidence>
<reference evidence="3 4" key="1">
    <citation type="submission" date="2017-08" db="EMBL/GenBank/DDBJ databases">
        <title>Infants hospitalized years apart are colonized by the same room-sourced microbial strains.</title>
        <authorList>
            <person name="Brooks B."/>
            <person name="Olm M.R."/>
            <person name="Firek B.A."/>
            <person name="Baker R."/>
            <person name="Thomas B.C."/>
            <person name="Morowitz M.J."/>
            <person name="Banfield J.F."/>
        </authorList>
    </citation>
    <scope>NUCLEOTIDE SEQUENCE [LARGE SCALE GENOMIC DNA]</scope>
    <source>
        <strain evidence="3">S2_005_003_R2_43</strain>
    </source>
</reference>
<feature type="region of interest" description="Disordered" evidence="1">
    <location>
        <begin position="1"/>
        <end position="37"/>
    </location>
</feature>
<name>A0A2W5KFJ4_ANCNO</name>
<accession>A0A2W5KFJ4</accession>
<keyword evidence="2" id="KW-0812">Transmembrane</keyword>
<keyword evidence="2" id="KW-1133">Transmembrane helix</keyword>
<sequence length="99" mass="10363">MASSDKITEAGDEIADAVSSAGRTAESAARRAGATLEHEAAEGADRFRRAGRRGARAYDEALEDFEGRADSLEATIRRNPLAAAGAALLVGIVFGRFIL</sequence>
<evidence type="ECO:0000256" key="2">
    <source>
        <dbReference type="SAM" id="Phobius"/>
    </source>
</evidence>
<evidence type="ECO:0000313" key="4">
    <source>
        <dbReference type="Proteomes" id="UP000249577"/>
    </source>
</evidence>
<dbReference type="AlphaFoldDB" id="A0A2W5KFJ4"/>